<comment type="similarity">
    <text evidence="1">Belongs to the helicase family. UvrD subfamily.</text>
</comment>
<accession>A0A1G7EFN3</accession>
<keyword evidence="5 10" id="KW-0067">ATP-binding</keyword>
<evidence type="ECO:0000313" key="14">
    <source>
        <dbReference type="EMBL" id="MDY5153696.1"/>
    </source>
</evidence>
<evidence type="ECO:0000256" key="4">
    <source>
        <dbReference type="ARBA" id="ARBA00022806"/>
    </source>
</evidence>
<dbReference type="Pfam" id="PF13361">
    <property type="entry name" value="UvrD_C"/>
    <property type="match status" value="2"/>
</dbReference>
<dbReference type="GO" id="GO:0005524">
    <property type="term" value="F:ATP binding"/>
    <property type="evidence" value="ECO:0007669"/>
    <property type="project" value="UniProtKB-UniRule"/>
</dbReference>
<feature type="domain" description="HRDC" evidence="11">
    <location>
        <begin position="591"/>
        <end position="666"/>
    </location>
</feature>
<reference evidence="15" key="1">
    <citation type="submission" date="2016-10" db="EMBL/GenBank/DDBJ databases">
        <authorList>
            <person name="de Groot N.N."/>
        </authorList>
    </citation>
    <scope>NUCLEOTIDE SEQUENCE [LARGE SCALE GENOMIC DNA]</scope>
    <source>
        <strain evidence="15">DSM 20639</strain>
    </source>
</reference>
<keyword evidence="6" id="KW-0413">Isomerase</keyword>
<keyword evidence="16" id="KW-1185">Reference proteome</keyword>
<dbReference type="PANTHER" id="PTHR11070">
    <property type="entry name" value="UVRD / RECB / PCRA DNA HELICASE FAMILY MEMBER"/>
    <property type="match status" value="1"/>
</dbReference>
<dbReference type="Gene3D" id="1.10.150.80">
    <property type="entry name" value="HRDC domain"/>
    <property type="match status" value="1"/>
</dbReference>
<evidence type="ECO:0000256" key="3">
    <source>
        <dbReference type="ARBA" id="ARBA00022801"/>
    </source>
</evidence>
<dbReference type="RefSeq" id="WP_256332587.1">
    <property type="nucleotide sequence ID" value="NZ_FNAU01000017.1"/>
</dbReference>
<feature type="domain" description="UvrD-like helicase ATP-binding" evidence="12">
    <location>
        <begin position="10"/>
        <end position="292"/>
    </location>
</feature>
<proteinExistence type="inferred from homology"/>
<dbReference type="GO" id="GO:0043138">
    <property type="term" value="F:3'-5' DNA helicase activity"/>
    <property type="evidence" value="ECO:0007669"/>
    <property type="project" value="UniProtKB-EC"/>
</dbReference>
<sequence length="666" mass="73993">MVENPQELLEFLDPEQRRVATTLRGPVVVRAGAGTGKTRAITYRIAYGVATGEYHPNNVLAVTFTSRAAGEMRSRLRDLGVGGVAAQTFHAAALRQLSYFWGTAVGGKIPPISESKSPLVSQAAAQLGMPTDRVSVRDLSAEIEWAKVTLVTPEKYAERATAAGRTDIAGQTPEMIAQLLHKYEDVKTERGVIDFEDVILLLIGVLLDRADIAREIRAQYRYFVVDEYQDVSPLQHRLLQLWLGGRKDICVVGDVSQTIYSFTGASSWYLANFVKEFPEAKEIELVRDYRSTPQIVEAANTIIADDESEGAVHLVSQVASGQPVEYREYEDEEAEATEIAEQIARAQQDGTLLSDIAILYRTNAQSAEFETALGRAGISYQVKGSEKFFSRREVREAMVALRTAARAGVTGELAENVRSVLRQTGWRDEAPEGGGSARERWEALHALLVLAQDMEEKRGADLREFVADLEERSQLQNVPEIEGVTLSSLHAAKGLEWERVYLAGMSEGLMPISLAKTPRALAEERRLLYVGVTRAKDFLQVSYAKGRNSRGRKASRFLDQLWPKPESPATEWRRGRRERRAAADKEFRENYAADVPLFEALVQWRADMAQAIDKPAYTVFHDTTLRALAISKPASMEELGKIRGIGPAKLARWGEELLRVLSTGQP</sequence>
<dbReference type="GO" id="GO:0000725">
    <property type="term" value="P:recombinational repair"/>
    <property type="evidence" value="ECO:0007669"/>
    <property type="project" value="TreeGrafter"/>
</dbReference>
<reference evidence="16" key="2">
    <citation type="submission" date="2016-10" db="EMBL/GenBank/DDBJ databases">
        <authorList>
            <person name="Varghese N."/>
        </authorList>
    </citation>
    <scope>NUCLEOTIDE SEQUENCE [LARGE SCALE GENOMIC DNA]</scope>
    <source>
        <strain evidence="16">DSM 20639</strain>
    </source>
</reference>
<dbReference type="SUPFAM" id="SSF52540">
    <property type="entry name" value="P-loop containing nucleoside triphosphate hydrolases"/>
    <property type="match status" value="1"/>
</dbReference>
<dbReference type="GO" id="GO:0033202">
    <property type="term" value="C:DNA helicase complex"/>
    <property type="evidence" value="ECO:0007669"/>
    <property type="project" value="TreeGrafter"/>
</dbReference>
<protein>
    <recommendedName>
        <fullName evidence="8">DNA 3'-5' helicase</fullName>
        <ecNumber evidence="8">5.6.2.4</ecNumber>
    </recommendedName>
</protein>
<dbReference type="AlphaFoldDB" id="A0A1G7EFN3"/>
<evidence type="ECO:0000313" key="16">
    <source>
        <dbReference type="Proteomes" id="UP000182744"/>
    </source>
</evidence>
<comment type="catalytic activity">
    <reaction evidence="7">
        <text>Couples ATP hydrolysis with the unwinding of duplex DNA by translocating in the 3'-5' direction.</text>
        <dbReference type="EC" id="5.6.2.4"/>
    </reaction>
</comment>
<dbReference type="PROSITE" id="PS51217">
    <property type="entry name" value="UVRD_HELICASE_CTER"/>
    <property type="match status" value="1"/>
</dbReference>
<dbReference type="PANTHER" id="PTHR11070:SF69">
    <property type="entry name" value="ATP-DEPENDENT DNA HELICASE UVRD2"/>
    <property type="match status" value="1"/>
</dbReference>
<evidence type="ECO:0000256" key="10">
    <source>
        <dbReference type="PROSITE-ProRule" id="PRU00560"/>
    </source>
</evidence>
<evidence type="ECO:0000313" key="15">
    <source>
        <dbReference type="EMBL" id="SDE62473.1"/>
    </source>
</evidence>
<evidence type="ECO:0000259" key="12">
    <source>
        <dbReference type="PROSITE" id="PS51198"/>
    </source>
</evidence>
<dbReference type="Pfam" id="PF00580">
    <property type="entry name" value="UvrD-helicase"/>
    <property type="match status" value="1"/>
</dbReference>
<dbReference type="InterPro" id="IPR044876">
    <property type="entry name" value="HRDC_dom_sf"/>
</dbReference>
<evidence type="ECO:0000256" key="9">
    <source>
        <dbReference type="ARBA" id="ARBA00048988"/>
    </source>
</evidence>
<dbReference type="Pfam" id="PF00570">
    <property type="entry name" value="HRDC"/>
    <property type="match status" value="1"/>
</dbReference>
<dbReference type="PROSITE" id="PS50967">
    <property type="entry name" value="HRDC"/>
    <property type="match status" value="1"/>
</dbReference>
<dbReference type="GO" id="GO:0005829">
    <property type="term" value="C:cytosol"/>
    <property type="evidence" value="ECO:0007669"/>
    <property type="project" value="TreeGrafter"/>
</dbReference>
<dbReference type="GO" id="GO:0016787">
    <property type="term" value="F:hydrolase activity"/>
    <property type="evidence" value="ECO:0007669"/>
    <property type="project" value="UniProtKB-UniRule"/>
</dbReference>
<evidence type="ECO:0000259" key="13">
    <source>
        <dbReference type="PROSITE" id="PS51217"/>
    </source>
</evidence>
<evidence type="ECO:0000256" key="2">
    <source>
        <dbReference type="ARBA" id="ARBA00022741"/>
    </source>
</evidence>
<evidence type="ECO:0000259" key="11">
    <source>
        <dbReference type="PROSITE" id="PS50967"/>
    </source>
</evidence>
<dbReference type="CDD" id="cd17932">
    <property type="entry name" value="DEXQc_UvrD"/>
    <property type="match status" value="1"/>
</dbReference>
<dbReference type="Proteomes" id="UP001273799">
    <property type="component" value="Unassembled WGS sequence"/>
</dbReference>
<dbReference type="InterPro" id="IPR014017">
    <property type="entry name" value="DNA_helicase_UvrD-like_C"/>
</dbReference>
<keyword evidence="3 10" id="KW-0378">Hydrolase</keyword>
<dbReference type="SMART" id="SM00341">
    <property type="entry name" value="HRDC"/>
    <property type="match status" value="1"/>
</dbReference>
<dbReference type="InterPro" id="IPR010997">
    <property type="entry name" value="HRDC-like_sf"/>
</dbReference>
<dbReference type="GO" id="GO:0003677">
    <property type="term" value="F:DNA binding"/>
    <property type="evidence" value="ECO:0007669"/>
    <property type="project" value="InterPro"/>
</dbReference>
<feature type="domain" description="UvrD-like helicase C-terminal" evidence="13">
    <location>
        <begin position="293"/>
        <end position="537"/>
    </location>
</feature>
<evidence type="ECO:0000256" key="7">
    <source>
        <dbReference type="ARBA" id="ARBA00034617"/>
    </source>
</evidence>
<dbReference type="Gene3D" id="3.40.50.300">
    <property type="entry name" value="P-loop containing nucleotide triphosphate hydrolases"/>
    <property type="match status" value="3"/>
</dbReference>
<dbReference type="Gene3D" id="1.10.486.10">
    <property type="entry name" value="PCRA, domain 4"/>
    <property type="match status" value="2"/>
</dbReference>
<keyword evidence="4 10" id="KW-0347">Helicase</keyword>
<evidence type="ECO:0000256" key="8">
    <source>
        <dbReference type="ARBA" id="ARBA00034808"/>
    </source>
</evidence>
<dbReference type="Proteomes" id="UP000182744">
    <property type="component" value="Unassembled WGS sequence"/>
</dbReference>
<evidence type="ECO:0000256" key="1">
    <source>
        <dbReference type="ARBA" id="ARBA00009922"/>
    </source>
</evidence>
<organism evidence="15 16">
    <name type="scientific">Actinobaculum suis</name>
    <dbReference type="NCBI Taxonomy" id="1657"/>
    <lineage>
        <taxon>Bacteria</taxon>
        <taxon>Bacillati</taxon>
        <taxon>Actinomycetota</taxon>
        <taxon>Actinomycetes</taxon>
        <taxon>Actinomycetales</taxon>
        <taxon>Actinomycetaceae</taxon>
        <taxon>Actinobaculum</taxon>
    </lineage>
</organism>
<name>A0A1G7EFN3_9ACTO</name>
<reference evidence="14" key="3">
    <citation type="submission" date="2023-10" db="EMBL/GenBank/DDBJ databases">
        <title>Whole Genome based description of the genera Actinobaculum and Actinotignum reveals a complex phylogenetic relationship within the species included in the genus Actinotignum.</title>
        <authorList>
            <person name="Jensen C.S."/>
            <person name="Dargis R."/>
            <person name="Kemp M."/>
            <person name="Christensen J.J."/>
        </authorList>
    </citation>
    <scope>NUCLEOTIDE SEQUENCE</scope>
    <source>
        <strain evidence="14">Actinobaculum_suis_CCUG19206T</strain>
    </source>
</reference>
<evidence type="ECO:0000256" key="6">
    <source>
        <dbReference type="ARBA" id="ARBA00023235"/>
    </source>
</evidence>
<dbReference type="InterPro" id="IPR002121">
    <property type="entry name" value="HRDC_dom"/>
</dbReference>
<dbReference type="PROSITE" id="PS51198">
    <property type="entry name" value="UVRD_HELICASE_ATP_BIND"/>
    <property type="match status" value="1"/>
</dbReference>
<feature type="binding site" evidence="10">
    <location>
        <begin position="31"/>
        <end position="38"/>
    </location>
    <ligand>
        <name>ATP</name>
        <dbReference type="ChEBI" id="CHEBI:30616"/>
    </ligand>
</feature>
<dbReference type="EMBL" id="FNAU01000017">
    <property type="protein sequence ID" value="SDE62473.1"/>
    <property type="molecule type" value="Genomic_DNA"/>
</dbReference>
<dbReference type="EMBL" id="JAWNFU010000003">
    <property type="protein sequence ID" value="MDY5153696.1"/>
    <property type="molecule type" value="Genomic_DNA"/>
</dbReference>
<dbReference type="InterPro" id="IPR014016">
    <property type="entry name" value="UvrD-like_ATP-bd"/>
</dbReference>
<dbReference type="InterPro" id="IPR000212">
    <property type="entry name" value="DNA_helicase_UvrD/REP"/>
</dbReference>
<dbReference type="InterPro" id="IPR027417">
    <property type="entry name" value="P-loop_NTPase"/>
</dbReference>
<comment type="catalytic activity">
    <reaction evidence="9">
        <text>ATP + H2O = ADP + phosphate + H(+)</text>
        <dbReference type="Rhea" id="RHEA:13065"/>
        <dbReference type="ChEBI" id="CHEBI:15377"/>
        <dbReference type="ChEBI" id="CHEBI:15378"/>
        <dbReference type="ChEBI" id="CHEBI:30616"/>
        <dbReference type="ChEBI" id="CHEBI:43474"/>
        <dbReference type="ChEBI" id="CHEBI:456216"/>
        <dbReference type="EC" id="5.6.2.4"/>
    </reaction>
</comment>
<dbReference type="Gene3D" id="1.10.10.160">
    <property type="match status" value="1"/>
</dbReference>
<dbReference type="EC" id="5.6.2.4" evidence="8"/>
<dbReference type="InterPro" id="IPR013986">
    <property type="entry name" value="DExx_box_DNA_helicase_dom_sf"/>
</dbReference>
<keyword evidence="2 10" id="KW-0547">Nucleotide-binding</keyword>
<gene>
    <name evidence="14" type="ORF">R6G71_06530</name>
    <name evidence="15" type="ORF">SAMN05421878_11720</name>
</gene>
<dbReference type="SUPFAM" id="SSF47819">
    <property type="entry name" value="HRDC-like"/>
    <property type="match status" value="1"/>
</dbReference>
<evidence type="ECO:0000256" key="5">
    <source>
        <dbReference type="ARBA" id="ARBA00022840"/>
    </source>
</evidence>